<dbReference type="GO" id="GO:0005524">
    <property type="term" value="F:ATP binding"/>
    <property type="evidence" value="ECO:0007669"/>
    <property type="project" value="UniProtKB-UniRule"/>
</dbReference>
<feature type="binding site" evidence="10">
    <location>
        <begin position="89"/>
        <end position="91"/>
    </location>
    <ligand>
        <name>biotin</name>
        <dbReference type="ChEBI" id="CHEBI:57586"/>
    </ligand>
</feature>
<dbReference type="NCBIfam" id="NF008849">
    <property type="entry name" value="PRK11886.1-4"/>
    <property type="match status" value="1"/>
</dbReference>
<dbReference type="HAMAP" id="MF_00978">
    <property type="entry name" value="Bifunct_BirA"/>
    <property type="match status" value="1"/>
</dbReference>
<dbReference type="InterPro" id="IPR008988">
    <property type="entry name" value="Transcriptional_repressor_C"/>
</dbReference>
<gene>
    <name evidence="10 12" type="primary">birA</name>
    <name evidence="12" type="ORF">EX242_23315</name>
</gene>
<evidence type="ECO:0000256" key="2">
    <source>
        <dbReference type="ARBA" id="ARBA00022598"/>
    </source>
</evidence>
<dbReference type="SUPFAM" id="SSF55681">
    <property type="entry name" value="Class II aaRS and biotin synthetases"/>
    <property type="match status" value="1"/>
</dbReference>
<dbReference type="InterPro" id="IPR004409">
    <property type="entry name" value="Biotin_operon_repress_HTH"/>
</dbReference>
<dbReference type="GO" id="GO:0003677">
    <property type="term" value="F:DNA binding"/>
    <property type="evidence" value="ECO:0007669"/>
    <property type="project" value="UniProtKB-UniRule"/>
</dbReference>
<dbReference type="NCBIfam" id="TIGR00122">
    <property type="entry name" value="birA_repr_reg"/>
    <property type="match status" value="1"/>
</dbReference>
<dbReference type="Gene3D" id="3.30.930.10">
    <property type="entry name" value="Bira Bifunctional Protein, Domain 2"/>
    <property type="match status" value="1"/>
</dbReference>
<keyword evidence="4 10" id="KW-0067">ATP-binding</keyword>
<evidence type="ECO:0000256" key="9">
    <source>
        <dbReference type="ARBA" id="ARBA00047846"/>
    </source>
</evidence>
<dbReference type="SUPFAM" id="SSF50037">
    <property type="entry name" value="C-terminal domain of transcriptional repressors"/>
    <property type="match status" value="1"/>
</dbReference>
<keyword evidence="5 10" id="KW-0805">Transcription regulation</keyword>
<dbReference type="EMBL" id="SHDO01000061">
    <property type="protein sequence ID" value="MBX6983168.1"/>
    <property type="molecule type" value="Genomic_DNA"/>
</dbReference>
<dbReference type="InterPro" id="IPR004143">
    <property type="entry name" value="BPL_LPL_catalytic"/>
</dbReference>
<evidence type="ECO:0000256" key="10">
    <source>
        <dbReference type="HAMAP-Rule" id="MF_00978"/>
    </source>
</evidence>
<comment type="catalytic activity">
    <reaction evidence="9 10">
        <text>biotin + L-lysyl-[protein] + ATP = N(6)-biotinyl-L-lysyl-[protein] + AMP + diphosphate + H(+)</text>
        <dbReference type="Rhea" id="RHEA:11756"/>
        <dbReference type="Rhea" id="RHEA-COMP:9752"/>
        <dbReference type="Rhea" id="RHEA-COMP:10505"/>
        <dbReference type="ChEBI" id="CHEBI:15378"/>
        <dbReference type="ChEBI" id="CHEBI:29969"/>
        <dbReference type="ChEBI" id="CHEBI:30616"/>
        <dbReference type="ChEBI" id="CHEBI:33019"/>
        <dbReference type="ChEBI" id="CHEBI:57586"/>
        <dbReference type="ChEBI" id="CHEBI:83144"/>
        <dbReference type="ChEBI" id="CHEBI:456215"/>
        <dbReference type="EC" id="6.3.4.15"/>
    </reaction>
</comment>
<dbReference type="InterPro" id="IPR003142">
    <property type="entry name" value="BPL_C"/>
</dbReference>
<comment type="caution">
    <text evidence="12">The sequence shown here is derived from an EMBL/GenBank/DDBJ whole genome shotgun (WGS) entry which is preliminary data.</text>
</comment>
<dbReference type="EC" id="6.3.4.15" evidence="10"/>
<dbReference type="InterPro" id="IPR030855">
    <property type="entry name" value="Bifunct_BirA"/>
</dbReference>
<dbReference type="Gene3D" id="1.10.10.10">
    <property type="entry name" value="Winged helix-like DNA-binding domain superfamily/Winged helix DNA-binding domain"/>
    <property type="match status" value="1"/>
</dbReference>
<evidence type="ECO:0000256" key="5">
    <source>
        <dbReference type="ARBA" id="ARBA00023015"/>
    </source>
</evidence>
<dbReference type="InterPro" id="IPR004408">
    <property type="entry name" value="Biotin_CoA_COase_ligase"/>
</dbReference>
<dbReference type="PROSITE" id="PS51733">
    <property type="entry name" value="BPL_LPL_CATALYTIC"/>
    <property type="match status" value="1"/>
</dbReference>
<sequence>MKEASIPLQLIDILADAQIHSGEQLGDKLGMTRAAINKHIKTLRSWGLNIETVTGKGYKLPHQINLLNRAVIKQQISDVNIIVEPVINSTNQYMLERIPSLKSGDTCLAEYQSAGRGRRGRQWISPFGCNLYLSMYWKLDQGPAAAIGLSLVVGIVIAETLNKISQEKVKVKWPNDLYMNDKKLAGILVELTGKTGDAAHIIIGIGINIGMNKNNIESSNTITQEWSSLRDEVEDIERNELSVNIIKALRESLVIFENEGLKPFLDRWFKLDNFLNRDVKLLIGNDIITGVERGINEQGALLLQKNNGEIIPYIGGEISLRPNE</sequence>
<dbReference type="GO" id="GO:0006355">
    <property type="term" value="P:regulation of DNA-templated transcription"/>
    <property type="evidence" value="ECO:0007669"/>
    <property type="project" value="UniProtKB-UniRule"/>
</dbReference>
<evidence type="ECO:0000256" key="1">
    <source>
        <dbReference type="ARBA" id="ARBA00022491"/>
    </source>
</evidence>
<evidence type="ECO:0000256" key="3">
    <source>
        <dbReference type="ARBA" id="ARBA00022741"/>
    </source>
</evidence>
<keyword evidence="6 10" id="KW-0238">DNA-binding</keyword>
<feature type="DNA-binding region" description="H-T-H motif" evidence="10">
    <location>
        <begin position="22"/>
        <end position="41"/>
    </location>
</feature>
<dbReference type="Pfam" id="PF08279">
    <property type="entry name" value="HTH_11"/>
    <property type="match status" value="1"/>
</dbReference>
<comment type="similarity">
    <text evidence="10">Belongs to the biotin--protein ligase family.</text>
</comment>
<accession>A0AAP2K4B2</accession>
<keyword evidence="8 10" id="KW-0092">Biotin</keyword>
<feature type="binding site" evidence="10">
    <location>
        <position position="183"/>
    </location>
    <ligand>
        <name>biotin</name>
        <dbReference type="ChEBI" id="CHEBI:57586"/>
    </ligand>
</feature>
<evidence type="ECO:0000313" key="13">
    <source>
        <dbReference type="Proteomes" id="UP000824410"/>
    </source>
</evidence>
<dbReference type="CDD" id="cd16442">
    <property type="entry name" value="BPL"/>
    <property type="match status" value="1"/>
</dbReference>
<evidence type="ECO:0000313" key="12">
    <source>
        <dbReference type="EMBL" id="MBX6983168.1"/>
    </source>
</evidence>
<dbReference type="InterPro" id="IPR045864">
    <property type="entry name" value="aa-tRNA-synth_II/BPL/LPL"/>
</dbReference>
<dbReference type="NCBIfam" id="TIGR00121">
    <property type="entry name" value="birA_ligase"/>
    <property type="match status" value="1"/>
</dbReference>
<dbReference type="InterPro" id="IPR013196">
    <property type="entry name" value="HTH_11"/>
</dbReference>
<dbReference type="GO" id="GO:0004077">
    <property type="term" value="F:biotin--[biotin carboxyl-carrier protein] ligase activity"/>
    <property type="evidence" value="ECO:0007669"/>
    <property type="project" value="UniProtKB-UniRule"/>
</dbReference>
<dbReference type="InterPro" id="IPR036390">
    <property type="entry name" value="WH_DNA-bd_sf"/>
</dbReference>
<dbReference type="GO" id="GO:0005737">
    <property type="term" value="C:cytoplasm"/>
    <property type="evidence" value="ECO:0007669"/>
    <property type="project" value="TreeGrafter"/>
</dbReference>
<dbReference type="Proteomes" id="UP000824410">
    <property type="component" value="Unassembled WGS sequence"/>
</dbReference>
<name>A0AAP2K4B2_PRORE</name>
<proteinExistence type="inferred from homology"/>
<keyword evidence="7 10" id="KW-0804">Transcription</keyword>
<dbReference type="RefSeq" id="WP_131680934.1">
    <property type="nucleotide sequence ID" value="NZ_ABEXNG020000158.1"/>
</dbReference>
<keyword evidence="3 10" id="KW-0547">Nucleotide-binding</keyword>
<keyword evidence="1 10" id="KW-0678">Repressor</keyword>
<evidence type="ECO:0000256" key="8">
    <source>
        <dbReference type="ARBA" id="ARBA00023267"/>
    </source>
</evidence>
<protein>
    <recommendedName>
        <fullName evidence="10">Bifunctional ligase/repressor BirA</fullName>
    </recommendedName>
    <alternativeName>
        <fullName evidence="10">Biotin operon repressor</fullName>
    </alternativeName>
    <alternativeName>
        <fullName evidence="10">Biotin--[acetyl-CoA-carboxylase] ligase</fullName>
        <ecNumber evidence="10">6.3.4.15</ecNumber>
    </alternativeName>
    <alternativeName>
        <fullName evidence="10">Biotin--protein ligase</fullName>
    </alternativeName>
    <alternativeName>
        <fullName evidence="10">Biotin-[acetyl-CoA carboxylase] synthetase</fullName>
    </alternativeName>
</protein>
<evidence type="ECO:0000259" key="11">
    <source>
        <dbReference type="PROSITE" id="PS51733"/>
    </source>
</evidence>
<reference evidence="12" key="1">
    <citation type="submission" date="2019-02" db="EMBL/GenBank/DDBJ databases">
        <title>Genomic characterization of isolates from hospital effluents in KZN, South Africa.</title>
        <authorList>
            <person name="Ntshobeni N."/>
            <person name="Allam M."/>
            <person name="Ismail A."/>
            <person name="Amoako D."/>
            <person name="Essack S."/>
            <person name="Chenia H."/>
        </authorList>
    </citation>
    <scope>NUCLEOTIDE SEQUENCE</scope>
    <source>
        <strain evidence="12">AFE97_S1</strain>
    </source>
</reference>
<dbReference type="PANTHER" id="PTHR12835:SF5">
    <property type="entry name" value="BIOTIN--PROTEIN LIGASE"/>
    <property type="match status" value="1"/>
</dbReference>
<dbReference type="FunFam" id="3.30.930.10:FF:000050">
    <property type="entry name" value="Bifunctional ligase/repressor BirA"/>
    <property type="match status" value="1"/>
</dbReference>
<dbReference type="Pfam" id="PF03099">
    <property type="entry name" value="BPL_LplA_LipB"/>
    <property type="match status" value="1"/>
</dbReference>
<feature type="binding site" evidence="10">
    <location>
        <position position="112"/>
    </location>
    <ligand>
        <name>biotin</name>
        <dbReference type="ChEBI" id="CHEBI:57586"/>
    </ligand>
</feature>
<feature type="domain" description="BPL/LPL catalytic" evidence="11">
    <location>
        <begin position="66"/>
        <end position="257"/>
    </location>
</feature>
<evidence type="ECO:0000256" key="4">
    <source>
        <dbReference type="ARBA" id="ARBA00022840"/>
    </source>
</evidence>
<organism evidence="12 13">
    <name type="scientific">Providencia rettgeri</name>
    <dbReference type="NCBI Taxonomy" id="587"/>
    <lineage>
        <taxon>Bacteria</taxon>
        <taxon>Pseudomonadati</taxon>
        <taxon>Pseudomonadota</taxon>
        <taxon>Gammaproteobacteria</taxon>
        <taxon>Enterobacterales</taxon>
        <taxon>Morganellaceae</taxon>
        <taxon>Providencia</taxon>
    </lineage>
</organism>
<evidence type="ECO:0000256" key="7">
    <source>
        <dbReference type="ARBA" id="ARBA00023163"/>
    </source>
</evidence>
<dbReference type="SUPFAM" id="SSF46785">
    <property type="entry name" value="Winged helix' DNA-binding domain"/>
    <property type="match status" value="1"/>
</dbReference>
<dbReference type="AlphaFoldDB" id="A0AAP2K4B2"/>
<comment type="function">
    <text evidence="10">Acts both as a biotin--[acetyl-CoA-carboxylase] ligase and a biotin-operon repressor. In the presence of ATP, BirA activates biotin to form the BirA-biotinyl-5'-adenylate (BirA-bio-5'-AMP or holoBirA) complex. HoloBirA can either transfer the biotinyl moiety to the biotin carboxyl carrier protein (BCCP) subunit of acetyl-CoA carboxylase, or bind to the biotin operator site and inhibit transcription of the operon.</text>
</comment>
<evidence type="ECO:0000256" key="6">
    <source>
        <dbReference type="ARBA" id="ARBA00023125"/>
    </source>
</evidence>
<dbReference type="PANTHER" id="PTHR12835">
    <property type="entry name" value="BIOTIN PROTEIN LIGASE"/>
    <property type="match status" value="1"/>
</dbReference>
<dbReference type="InterPro" id="IPR036388">
    <property type="entry name" value="WH-like_DNA-bd_sf"/>
</dbReference>
<dbReference type="Pfam" id="PF02237">
    <property type="entry name" value="BPL_C"/>
    <property type="match status" value="1"/>
</dbReference>
<dbReference type="NCBIfam" id="NF008847">
    <property type="entry name" value="PRK11886.1-2"/>
    <property type="match status" value="1"/>
</dbReference>
<keyword evidence="2 10" id="KW-0436">Ligase</keyword>
<dbReference type="Gene3D" id="2.30.30.100">
    <property type="match status" value="1"/>
</dbReference>
<feature type="binding site" evidence="10">
    <location>
        <begin position="116"/>
        <end position="118"/>
    </location>
    <ligand>
        <name>biotin</name>
        <dbReference type="ChEBI" id="CHEBI:57586"/>
    </ligand>
</feature>